<dbReference type="AlphaFoldDB" id="A0A392QAL6"/>
<feature type="non-terminal residue" evidence="2">
    <location>
        <position position="1"/>
    </location>
</feature>
<feature type="compositionally biased region" description="Low complexity" evidence="1">
    <location>
        <begin position="93"/>
        <end position="107"/>
    </location>
</feature>
<keyword evidence="3" id="KW-1185">Reference proteome</keyword>
<name>A0A392QAL6_9FABA</name>
<feature type="non-terminal residue" evidence="2">
    <location>
        <position position="137"/>
    </location>
</feature>
<reference evidence="2 3" key="1">
    <citation type="journal article" date="2018" name="Front. Plant Sci.">
        <title>Red Clover (Trifolium pratense) and Zigzag Clover (T. medium) - A Picture of Genomic Similarities and Differences.</title>
        <authorList>
            <person name="Dluhosova J."/>
            <person name="Istvanek J."/>
            <person name="Nedelnik J."/>
            <person name="Repkova J."/>
        </authorList>
    </citation>
    <scope>NUCLEOTIDE SEQUENCE [LARGE SCALE GENOMIC DNA]</scope>
    <source>
        <strain evidence="3">cv. 10/8</strain>
        <tissue evidence="2">Leaf</tissue>
    </source>
</reference>
<dbReference type="EMBL" id="LXQA010122373">
    <property type="protein sequence ID" value="MCI20922.1"/>
    <property type="molecule type" value="Genomic_DNA"/>
</dbReference>
<feature type="compositionally biased region" description="Basic and acidic residues" evidence="1">
    <location>
        <begin position="128"/>
        <end position="137"/>
    </location>
</feature>
<comment type="caution">
    <text evidence="2">The sequence shown here is derived from an EMBL/GenBank/DDBJ whole genome shotgun (WGS) entry which is preliminary data.</text>
</comment>
<accession>A0A392QAL6</accession>
<evidence type="ECO:0000313" key="2">
    <source>
        <dbReference type="EMBL" id="MCI20922.1"/>
    </source>
</evidence>
<organism evidence="2 3">
    <name type="scientific">Trifolium medium</name>
    <dbReference type="NCBI Taxonomy" id="97028"/>
    <lineage>
        <taxon>Eukaryota</taxon>
        <taxon>Viridiplantae</taxon>
        <taxon>Streptophyta</taxon>
        <taxon>Embryophyta</taxon>
        <taxon>Tracheophyta</taxon>
        <taxon>Spermatophyta</taxon>
        <taxon>Magnoliopsida</taxon>
        <taxon>eudicotyledons</taxon>
        <taxon>Gunneridae</taxon>
        <taxon>Pentapetalae</taxon>
        <taxon>rosids</taxon>
        <taxon>fabids</taxon>
        <taxon>Fabales</taxon>
        <taxon>Fabaceae</taxon>
        <taxon>Papilionoideae</taxon>
        <taxon>50 kb inversion clade</taxon>
        <taxon>NPAAA clade</taxon>
        <taxon>Hologalegina</taxon>
        <taxon>IRL clade</taxon>
        <taxon>Trifolieae</taxon>
        <taxon>Trifolium</taxon>
    </lineage>
</organism>
<dbReference type="Proteomes" id="UP000265520">
    <property type="component" value="Unassembled WGS sequence"/>
</dbReference>
<evidence type="ECO:0000313" key="3">
    <source>
        <dbReference type="Proteomes" id="UP000265520"/>
    </source>
</evidence>
<proteinExistence type="predicted"/>
<protein>
    <submittedName>
        <fullName evidence="2">Uncharacterized protein</fullName>
    </submittedName>
</protein>
<evidence type="ECO:0000256" key="1">
    <source>
        <dbReference type="SAM" id="MobiDB-lite"/>
    </source>
</evidence>
<feature type="region of interest" description="Disordered" evidence="1">
    <location>
        <begin position="58"/>
        <end position="137"/>
    </location>
</feature>
<sequence>EDPVNNKNKSTKDLGLRDFKETEIRSGVSGSKIILTQSNIAQMLKLPNKSVFKSFTPATGRKSSYQEKAAVDKITGHTSASGAEVREAKSTEDNTTTETVATGTDGASEAHINKGKKPVASASVVEPDVEKPQEKIV</sequence>